<comment type="caution">
    <text evidence="1">The sequence shown here is derived from an EMBL/GenBank/DDBJ whole genome shotgun (WGS) entry which is preliminary data.</text>
</comment>
<dbReference type="EMBL" id="JBJJXI010000026">
    <property type="protein sequence ID" value="KAL3404249.1"/>
    <property type="molecule type" value="Genomic_DNA"/>
</dbReference>
<dbReference type="Proteomes" id="UP001627154">
    <property type="component" value="Unassembled WGS sequence"/>
</dbReference>
<dbReference type="AlphaFoldDB" id="A0ABD2XH47"/>
<evidence type="ECO:0000313" key="2">
    <source>
        <dbReference type="Proteomes" id="UP001627154"/>
    </source>
</evidence>
<reference evidence="1 2" key="1">
    <citation type="journal article" date="2024" name="bioRxiv">
        <title>A reference genome for Trichogramma kaykai: A tiny desert-dwelling parasitoid wasp with competing sex-ratio distorters.</title>
        <authorList>
            <person name="Culotta J."/>
            <person name="Lindsey A.R."/>
        </authorList>
    </citation>
    <scope>NUCLEOTIDE SEQUENCE [LARGE SCALE GENOMIC DNA]</scope>
    <source>
        <strain evidence="1 2">KSX58</strain>
    </source>
</reference>
<accession>A0ABD2XH47</accession>
<sequence>MYLITLRLKSTGKSSKEREIVYKFPRRSMEKKSQFIVVEIEILCYGASRNYLGYYNNKSLIAGASCAIVLDRWYTRKSTASISGPARARSFQYARGTLDLESGTCTASCAVCR</sequence>
<organism evidence="1 2">
    <name type="scientific">Trichogramma kaykai</name>
    <dbReference type="NCBI Taxonomy" id="54128"/>
    <lineage>
        <taxon>Eukaryota</taxon>
        <taxon>Metazoa</taxon>
        <taxon>Ecdysozoa</taxon>
        <taxon>Arthropoda</taxon>
        <taxon>Hexapoda</taxon>
        <taxon>Insecta</taxon>
        <taxon>Pterygota</taxon>
        <taxon>Neoptera</taxon>
        <taxon>Endopterygota</taxon>
        <taxon>Hymenoptera</taxon>
        <taxon>Apocrita</taxon>
        <taxon>Proctotrupomorpha</taxon>
        <taxon>Chalcidoidea</taxon>
        <taxon>Trichogrammatidae</taxon>
        <taxon>Trichogramma</taxon>
    </lineage>
</organism>
<gene>
    <name evidence="1" type="ORF">TKK_003219</name>
</gene>
<keyword evidence="2" id="KW-1185">Reference proteome</keyword>
<protein>
    <submittedName>
        <fullName evidence="1">Uncharacterized protein</fullName>
    </submittedName>
</protein>
<name>A0ABD2XH47_9HYME</name>
<proteinExistence type="predicted"/>
<evidence type="ECO:0000313" key="1">
    <source>
        <dbReference type="EMBL" id="KAL3404249.1"/>
    </source>
</evidence>